<dbReference type="OrthoDB" id="445301at2759"/>
<comment type="caution">
    <text evidence="1">The sequence shown here is derived from an EMBL/GenBank/DDBJ whole genome shotgun (WGS) entry which is preliminary data.</text>
</comment>
<sequence>MKIRLNLESTCGCCSPKLHDVLEFGCFGSQFVISSLADRITMRWYSADDLSGLCDYFLAELIQISS</sequence>
<reference evidence="2" key="1">
    <citation type="journal article" date="2019" name="Plant Biotechnol. J.">
        <title>Genome sequencing of the Australian wild diploid species Gossypium australe highlights disease resistance and delayed gland morphogenesis.</title>
        <authorList>
            <person name="Cai Y."/>
            <person name="Cai X."/>
            <person name="Wang Q."/>
            <person name="Wang P."/>
            <person name="Zhang Y."/>
            <person name="Cai C."/>
            <person name="Xu Y."/>
            <person name="Wang K."/>
            <person name="Zhou Z."/>
            <person name="Wang C."/>
            <person name="Geng S."/>
            <person name="Li B."/>
            <person name="Dong Q."/>
            <person name="Hou Y."/>
            <person name="Wang H."/>
            <person name="Ai P."/>
            <person name="Liu Z."/>
            <person name="Yi F."/>
            <person name="Sun M."/>
            <person name="An G."/>
            <person name="Cheng J."/>
            <person name="Zhang Y."/>
            <person name="Shi Q."/>
            <person name="Xie Y."/>
            <person name="Shi X."/>
            <person name="Chang Y."/>
            <person name="Huang F."/>
            <person name="Chen Y."/>
            <person name="Hong S."/>
            <person name="Mi L."/>
            <person name="Sun Q."/>
            <person name="Zhang L."/>
            <person name="Zhou B."/>
            <person name="Peng R."/>
            <person name="Zhang X."/>
            <person name="Liu F."/>
        </authorList>
    </citation>
    <scope>NUCLEOTIDE SEQUENCE [LARGE SCALE GENOMIC DNA]</scope>
    <source>
        <strain evidence="2">cv. PA1801</strain>
    </source>
</reference>
<name>A0A5B6V5C0_9ROSI</name>
<dbReference type="AlphaFoldDB" id="A0A5B6V5C0"/>
<dbReference type="Proteomes" id="UP000325315">
    <property type="component" value="Unassembled WGS sequence"/>
</dbReference>
<dbReference type="EMBL" id="SMMG02000008">
    <property type="protein sequence ID" value="KAA3464315.1"/>
    <property type="molecule type" value="Genomic_DNA"/>
</dbReference>
<organism evidence="1 2">
    <name type="scientific">Gossypium australe</name>
    <dbReference type="NCBI Taxonomy" id="47621"/>
    <lineage>
        <taxon>Eukaryota</taxon>
        <taxon>Viridiplantae</taxon>
        <taxon>Streptophyta</taxon>
        <taxon>Embryophyta</taxon>
        <taxon>Tracheophyta</taxon>
        <taxon>Spermatophyta</taxon>
        <taxon>Magnoliopsida</taxon>
        <taxon>eudicotyledons</taxon>
        <taxon>Gunneridae</taxon>
        <taxon>Pentapetalae</taxon>
        <taxon>rosids</taxon>
        <taxon>malvids</taxon>
        <taxon>Malvales</taxon>
        <taxon>Malvaceae</taxon>
        <taxon>Malvoideae</taxon>
        <taxon>Gossypium</taxon>
    </lineage>
</organism>
<gene>
    <name evidence="1" type="ORF">EPI10_008582</name>
</gene>
<evidence type="ECO:0000313" key="1">
    <source>
        <dbReference type="EMBL" id="KAA3464315.1"/>
    </source>
</evidence>
<evidence type="ECO:0000313" key="2">
    <source>
        <dbReference type="Proteomes" id="UP000325315"/>
    </source>
</evidence>
<accession>A0A5B6V5C0</accession>
<proteinExistence type="predicted"/>
<protein>
    <submittedName>
        <fullName evidence="1">Glycosylphosphatidylinositol anchor attachment 1 protein-like</fullName>
    </submittedName>
</protein>
<keyword evidence="2" id="KW-1185">Reference proteome</keyword>